<dbReference type="GO" id="GO:0005737">
    <property type="term" value="C:cytoplasm"/>
    <property type="evidence" value="ECO:0007669"/>
    <property type="project" value="TreeGrafter"/>
</dbReference>
<dbReference type="InterPro" id="IPR015424">
    <property type="entry name" value="PyrdxlP-dep_Trfase"/>
</dbReference>
<evidence type="ECO:0000256" key="6">
    <source>
        <dbReference type="RuleBase" id="RU362118"/>
    </source>
</evidence>
<dbReference type="EMBL" id="JAEDAL010000007">
    <property type="protein sequence ID" value="MBH9553863.1"/>
    <property type="molecule type" value="Genomic_DNA"/>
</dbReference>
<dbReference type="FunFam" id="3.40.640.10:FF:000035">
    <property type="entry name" value="O-succinylhomoserine sulfhydrylase"/>
    <property type="match status" value="1"/>
</dbReference>
<keyword evidence="4 5" id="KW-0663">Pyridoxal phosphate</keyword>
<sequence length="430" mass="45116">MPGPLDPGFDTLALHAGASPDPATGARITPLHLSASFVFDSSEEAAGLFNLERSGHVYSRLSNPTTAVFEERMAALEGGVGAIATASGQAALWLAIVTICGAGGHIVASSQLYGGSHNLLAYTLPRLGIQTTFVPPGDLDAWRTAIRPETRLLLGESLSNPGMDVLDIPAISQIAHAAGLPLLVDATLATPALQRPIALGADLVMHSATKFLCGHGTVVGGVLIDSGRFDWMKSGKFPELTEPYAGFHDMVFAEESTVGAFLLRARREGLRDFGACMSPHTAWLLLQGLETLPLRMARHVSNAQAIATFLAAQSQVKQVGYPGLPSHDGHDLAQTLLPKGAGAVFSFEIEGTRAQGQKLIESLKLFSHLANVGDARSLVIHPASTTHSRMDDAALRAAGIGPGTIRLSIGLEDPADLIADLKVALKAAFK</sequence>
<feature type="modified residue" description="N6-(pyridoxal phosphate)lysine" evidence="5">
    <location>
        <position position="210"/>
    </location>
</feature>
<organism evidence="7 8">
    <name type="scientific">Inhella gelatinilytica</name>
    <dbReference type="NCBI Taxonomy" id="2795030"/>
    <lineage>
        <taxon>Bacteria</taxon>
        <taxon>Pseudomonadati</taxon>
        <taxon>Pseudomonadota</taxon>
        <taxon>Betaproteobacteria</taxon>
        <taxon>Burkholderiales</taxon>
        <taxon>Sphaerotilaceae</taxon>
        <taxon>Inhella</taxon>
    </lineage>
</organism>
<dbReference type="EC" id="2.5.1.49" evidence="7"/>
<dbReference type="GO" id="GO:0004124">
    <property type="term" value="F:cysteine synthase activity"/>
    <property type="evidence" value="ECO:0007669"/>
    <property type="project" value="TreeGrafter"/>
</dbReference>
<dbReference type="GO" id="GO:0019346">
    <property type="term" value="P:transsulfuration"/>
    <property type="evidence" value="ECO:0007669"/>
    <property type="project" value="InterPro"/>
</dbReference>
<dbReference type="SUPFAM" id="SSF53383">
    <property type="entry name" value="PLP-dependent transferases"/>
    <property type="match status" value="1"/>
</dbReference>
<dbReference type="Pfam" id="PF01053">
    <property type="entry name" value="Cys_Met_Meta_PP"/>
    <property type="match status" value="1"/>
</dbReference>
<dbReference type="InterPro" id="IPR000277">
    <property type="entry name" value="Cys/Met-Metab_PyrdxlP-dep_enz"/>
</dbReference>
<dbReference type="GO" id="GO:0006535">
    <property type="term" value="P:cysteine biosynthetic process from serine"/>
    <property type="evidence" value="ECO:0007669"/>
    <property type="project" value="TreeGrafter"/>
</dbReference>
<dbReference type="PIRSF" id="PIRSF001434">
    <property type="entry name" value="CGS"/>
    <property type="match status" value="1"/>
</dbReference>
<reference evidence="7" key="1">
    <citation type="submission" date="2020-12" db="EMBL/GenBank/DDBJ databases">
        <title>The genome sequence of Inhella sp. 4Y17.</title>
        <authorList>
            <person name="Liu Y."/>
        </authorList>
    </citation>
    <scope>NUCLEOTIDE SEQUENCE</scope>
    <source>
        <strain evidence="7">4Y10</strain>
    </source>
</reference>
<dbReference type="Gene3D" id="3.40.640.10">
    <property type="entry name" value="Type I PLP-dependent aspartate aminotransferase-like (Major domain)"/>
    <property type="match status" value="1"/>
</dbReference>
<evidence type="ECO:0000313" key="8">
    <source>
        <dbReference type="Proteomes" id="UP000620139"/>
    </source>
</evidence>
<comment type="cofactor">
    <cofactor evidence="1 6">
        <name>pyridoxal 5'-phosphate</name>
        <dbReference type="ChEBI" id="CHEBI:597326"/>
    </cofactor>
</comment>
<comment type="caution">
    <text evidence="7">The sequence shown here is derived from an EMBL/GenBank/DDBJ whole genome shotgun (WGS) entry which is preliminary data.</text>
</comment>
<evidence type="ECO:0000256" key="1">
    <source>
        <dbReference type="ARBA" id="ARBA00001933"/>
    </source>
</evidence>
<dbReference type="GO" id="GO:0071269">
    <property type="term" value="P:L-homocysteine biosynthetic process"/>
    <property type="evidence" value="ECO:0007669"/>
    <property type="project" value="TreeGrafter"/>
</dbReference>
<comment type="similarity">
    <text evidence="2 6">Belongs to the trans-sulfuration enzymes family.</text>
</comment>
<dbReference type="Gene3D" id="3.90.1150.10">
    <property type="entry name" value="Aspartate Aminotransferase, domain 1"/>
    <property type="match status" value="1"/>
</dbReference>
<dbReference type="PANTHER" id="PTHR43797">
    <property type="entry name" value="HOMOCYSTEINE/CYSTEINE SYNTHASE"/>
    <property type="match status" value="1"/>
</dbReference>
<evidence type="ECO:0000256" key="4">
    <source>
        <dbReference type="ARBA" id="ARBA00022898"/>
    </source>
</evidence>
<dbReference type="Proteomes" id="UP000620139">
    <property type="component" value="Unassembled WGS sequence"/>
</dbReference>
<dbReference type="PROSITE" id="PS00868">
    <property type="entry name" value="CYS_MET_METAB_PP"/>
    <property type="match status" value="1"/>
</dbReference>
<evidence type="ECO:0000313" key="7">
    <source>
        <dbReference type="EMBL" id="MBH9553863.1"/>
    </source>
</evidence>
<dbReference type="InterPro" id="IPR054542">
    <property type="entry name" value="Cys_met_metab_PP"/>
</dbReference>
<dbReference type="InterPro" id="IPR006235">
    <property type="entry name" value="OAc-hSer/O-AcSer_sulfhydrylase"/>
</dbReference>
<dbReference type="RefSeq" id="WP_198101477.1">
    <property type="nucleotide sequence ID" value="NZ_JAEDAL010000007.1"/>
</dbReference>
<dbReference type="NCBIfam" id="TIGR01326">
    <property type="entry name" value="OAH_OAS_sulfhy"/>
    <property type="match status" value="1"/>
</dbReference>
<keyword evidence="3 7" id="KW-0808">Transferase</keyword>
<gene>
    <name evidence="7" type="ORF">I7X43_13525</name>
</gene>
<dbReference type="PANTHER" id="PTHR43797:SF2">
    <property type="entry name" value="HOMOCYSTEINE_CYSTEINE SYNTHASE"/>
    <property type="match status" value="1"/>
</dbReference>
<accession>A0A931NBR6</accession>
<dbReference type="NCBIfam" id="NF006004">
    <property type="entry name" value="PRK08134.1"/>
    <property type="match status" value="1"/>
</dbReference>
<dbReference type="InterPro" id="IPR015422">
    <property type="entry name" value="PyrdxlP-dep_Trfase_small"/>
</dbReference>
<evidence type="ECO:0000256" key="2">
    <source>
        <dbReference type="ARBA" id="ARBA00009077"/>
    </source>
</evidence>
<dbReference type="AlphaFoldDB" id="A0A931NBR6"/>
<dbReference type="GO" id="GO:0003961">
    <property type="term" value="F:O-acetylhomoserine aminocarboxypropyltransferase activity"/>
    <property type="evidence" value="ECO:0007669"/>
    <property type="project" value="UniProtKB-EC"/>
</dbReference>
<evidence type="ECO:0000256" key="5">
    <source>
        <dbReference type="PIRSR" id="PIRSR001434-2"/>
    </source>
</evidence>
<proteinExistence type="inferred from homology"/>
<dbReference type="GO" id="GO:0030170">
    <property type="term" value="F:pyridoxal phosphate binding"/>
    <property type="evidence" value="ECO:0007669"/>
    <property type="project" value="InterPro"/>
</dbReference>
<protein>
    <submittedName>
        <fullName evidence="7">O-acetylhomoserine aminocarboxypropyltransferase</fullName>
        <ecNumber evidence="7">2.5.1.49</ecNumber>
    </submittedName>
</protein>
<keyword evidence="8" id="KW-1185">Reference proteome</keyword>
<dbReference type="InterPro" id="IPR015421">
    <property type="entry name" value="PyrdxlP-dep_Trfase_major"/>
</dbReference>
<dbReference type="CDD" id="cd00614">
    <property type="entry name" value="CGS_like"/>
    <property type="match status" value="1"/>
</dbReference>
<name>A0A931NBR6_9BURK</name>
<evidence type="ECO:0000256" key="3">
    <source>
        <dbReference type="ARBA" id="ARBA00022679"/>
    </source>
</evidence>